<dbReference type="EMBL" id="CP010904">
    <property type="protein sequence ID" value="AKJ63865.1"/>
    <property type="molecule type" value="Genomic_DNA"/>
</dbReference>
<dbReference type="Gene3D" id="3.20.20.140">
    <property type="entry name" value="Metal-dependent hydrolases"/>
    <property type="match status" value="1"/>
</dbReference>
<evidence type="ECO:0000256" key="2">
    <source>
        <dbReference type="ARBA" id="ARBA00022723"/>
    </source>
</evidence>
<dbReference type="InterPro" id="IPR015991">
    <property type="entry name" value="TatD/YcfH-like"/>
</dbReference>
<dbReference type="PANTHER" id="PTHR46124:SF2">
    <property type="entry name" value="D-AMINOACYL-TRNA DEACYLASE"/>
    <property type="match status" value="1"/>
</dbReference>
<name>A0A0G3EGF3_9BACT</name>
<gene>
    <name evidence="5" type="primary">ycfH</name>
    <name evidence="5" type="ORF">L21SP4_00595</name>
</gene>
<dbReference type="PROSITE" id="PS01137">
    <property type="entry name" value="TATD_1"/>
    <property type="match status" value="1"/>
</dbReference>
<dbReference type="Proteomes" id="UP000035268">
    <property type="component" value="Chromosome"/>
</dbReference>
<reference evidence="6" key="1">
    <citation type="submission" date="2015-02" db="EMBL/GenBank/DDBJ databases">
        <title>Description and complete genome sequence of the first cultured representative of the subdivision 5 of the Verrucomicrobia phylum.</title>
        <authorList>
            <person name="Spring S."/>
            <person name="Bunk B."/>
            <person name="Sproer C."/>
            <person name="Klenk H.-P."/>
        </authorList>
    </citation>
    <scope>NUCLEOTIDE SEQUENCE [LARGE SCALE GENOMIC DNA]</scope>
    <source>
        <strain evidence="6">L21-Fru-AB</strain>
    </source>
</reference>
<dbReference type="PROSITE" id="PS01091">
    <property type="entry name" value="TATD_3"/>
    <property type="match status" value="1"/>
</dbReference>
<dbReference type="GO" id="GO:0004536">
    <property type="term" value="F:DNA nuclease activity"/>
    <property type="evidence" value="ECO:0007669"/>
    <property type="project" value="InterPro"/>
</dbReference>
<feature type="binding site" evidence="4">
    <location>
        <position position="92"/>
    </location>
    <ligand>
        <name>a divalent metal cation</name>
        <dbReference type="ChEBI" id="CHEBI:60240"/>
        <label>1</label>
    </ligand>
</feature>
<keyword evidence="3 5" id="KW-0378">Hydrolase</keyword>
<dbReference type="NCBIfam" id="TIGR00010">
    <property type="entry name" value="YchF/TatD family DNA exonuclease"/>
    <property type="match status" value="1"/>
</dbReference>
<feature type="binding site" evidence="4">
    <location>
        <position position="9"/>
    </location>
    <ligand>
        <name>a divalent metal cation</name>
        <dbReference type="ChEBI" id="CHEBI:60240"/>
        <label>1</label>
    </ligand>
</feature>
<dbReference type="PIRSF" id="PIRSF005902">
    <property type="entry name" value="DNase_TatD"/>
    <property type="match status" value="1"/>
</dbReference>
<keyword evidence="2 4" id="KW-0479">Metal-binding</keyword>
<dbReference type="STRING" id="1307763.L21SP4_00595"/>
<dbReference type="PATRIC" id="fig|1609981.3.peg.617"/>
<dbReference type="GO" id="GO:0005829">
    <property type="term" value="C:cytosol"/>
    <property type="evidence" value="ECO:0007669"/>
    <property type="project" value="TreeGrafter"/>
</dbReference>
<dbReference type="KEGG" id="vbl:L21SP4_00595"/>
<evidence type="ECO:0000256" key="4">
    <source>
        <dbReference type="PIRSR" id="PIRSR005902-1"/>
    </source>
</evidence>
<organism evidence="5 6">
    <name type="scientific">Kiritimatiella glycovorans</name>
    <dbReference type="NCBI Taxonomy" id="1307763"/>
    <lineage>
        <taxon>Bacteria</taxon>
        <taxon>Pseudomonadati</taxon>
        <taxon>Kiritimatiellota</taxon>
        <taxon>Kiritimatiellia</taxon>
        <taxon>Kiritimatiellales</taxon>
        <taxon>Kiritimatiellaceae</taxon>
        <taxon>Kiritimatiella</taxon>
    </lineage>
</organism>
<evidence type="ECO:0000313" key="6">
    <source>
        <dbReference type="Proteomes" id="UP000035268"/>
    </source>
</evidence>
<proteinExistence type="inferred from homology"/>
<accession>A0A0G3EGF3</accession>
<dbReference type="InterPro" id="IPR001130">
    <property type="entry name" value="TatD-like"/>
</dbReference>
<feature type="binding site" evidence="4">
    <location>
        <position position="158"/>
    </location>
    <ligand>
        <name>a divalent metal cation</name>
        <dbReference type="ChEBI" id="CHEBI:60240"/>
        <label>2</label>
    </ligand>
</feature>
<comment type="similarity">
    <text evidence="1">Belongs to the metallo-dependent hydrolases superfamily. TatD-type hydrolase family.</text>
</comment>
<dbReference type="OrthoDB" id="9810005at2"/>
<evidence type="ECO:0000256" key="3">
    <source>
        <dbReference type="ARBA" id="ARBA00022801"/>
    </source>
</evidence>
<protein>
    <submittedName>
        <fullName evidence="5">Putative deoxyribonuclease YcfH</fullName>
        <ecNumber evidence="5">3.1.21.-</ecNumber>
    </submittedName>
</protein>
<sequence>MRLFDTHVHLDGLGGAQEIEAGLARARDAGVDRILAVGGRPEADETALEWAQRYPGSIFASAGCDRDQAGRSPDEAGLRTRLRRTECVALGEIGLDYHYHGPEEREAQRELFERMLAIAAEVHQPVVIHSREADDDTLTALRAFAARPGAPSPPGVLHCFTGGEAFAEALVDIGFFISFSGIITFRNAEALRAAAKTIPAERLLIETDTPYLAPVPHRGKRNEPAHVIRVAETLAEQRGSRVEDIAEQTRCNAERLFGLQGG</sequence>
<dbReference type="RefSeq" id="WP_074041370.1">
    <property type="nucleotide sequence ID" value="NZ_CP010904.1"/>
</dbReference>
<evidence type="ECO:0000256" key="1">
    <source>
        <dbReference type="ARBA" id="ARBA00009275"/>
    </source>
</evidence>
<dbReference type="CDD" id="cd01310">
    <property type="entry name" value="TatD_DNAse"/>
    <property type="match status" value="1"/>
</dbReference>
<keyword evidence="6" id="KW-1185">Reference proteome</keyword>
<dbReference type="GO" id="GO:0016788">
    <property type="term" value="F:hydrolase activity, acting on ester bonds"/>
    <property type="evidence" value="ECO:0007669"/>
    <property type="project" value="InterPro"/>
</dbReference>
<evidence type="ECO:0000313" key="5">
    <source>
        <dbReference type="EMBL" id="AKJ63865.1"/>
    </source>
</evidence>
<dbReference type="InterPro" id="IPR018228">
    <property type="entry name" value="DNase_TatD-rel_CS"/>
</dbReference>
<dbReference type="InterPro" id="IPR032466">
    <property type="entry name" value="Metal_Hydrolase"/>
</dbReference>
<dbReference type="PROSITE" id="PS01090">
    <property type="entry name" value="TATD_2"/>
    <property type="match status" value="1"/>
</dbReference>
<dbReference type="GO" id="GO:0046872">
    <property type="term" value="F:metal ion binding"/>
    <property type="evidence" value="ECO:0007669"/>
    <property type="project" value="UniProtKB-KW"/>
</dbReference>
<feature type="binding site" evidence="4">
    <location>
        <position position="7"/>
    </location>
    <ligand>
        <name>a divalent metal cation</name>
        <dbReference type="ChEBI" id="CHEBI:60240"/>
        <label>1</label>
    </ligand>
</feature>
<dbReference type="SUPFAM" id="SSF51556">
    <property type="entry name" value="Metallo-dependent hydrolases"/>
    <property type="match status" value="1"/>
</dbReference>
<dbReference type="PANTHER" id="PTHR46124">
    <property type="entry name" value="D-AMINOACYL-TRNA DEACYLASE"/>
    <property type="match status" value="1"/>
</dbReference>
<feature type="binding site" evidence="4">
    <location>
        <position position="208"/>
    </location>
    <ligand>
        <name>a divalent metal cation</name>
        <dbReference type="ChEBI" id="CHEBI:60240"/>
        <label>1</label>
    </ligand>
</feature>
<feature type="binding site" evidence="4">
    <location>
        <position position="129"/>
    </location>
    <ligand>
        <name>a divalent metal cation</name>
        <dbReference type="ChEBI" id="CHEBI:60240"/>
        <label>2</label>
    </ligand>
</feature>
<dbReference type="EC" id="3.1.21.-" evidence="5"/>
<dbReference type="FunFam" id="3.20.20.140:FF:000005">
    <property type="entry name" value="TatD family hydrolase"/>
    <property type="match status" value="1"/>
</dbReference>
<dbReference type="AlphaFoldDB" id="A0A0G3EGF3"/>
<dbReference type="Pfam" id="PF01026">
    <property type="entry name" value="TatD_DNase"/>
    <property type="match status" value="1"/>
</dbReference>
<reference evidence="5 6" key="2">
    <citation type="journal article" date="2016" name="ISME J.">
        <title>Characterization of the first cultured representative of Verrucomicrobia subdivision 5 indicates the proposal of a novel phylum.</title>
        <authorList>
            <person name="Spring S."/>
            <person name="Bunk B."/>
            <person name="Sproer C."/>
            <person name="Schumann P."/>
            <person name="Rohde M."/>
            <person name="Tindall B.J."/>
            <person name="Klenk H.P."/>
        </authorList>
    </citation>
    <scope>NUCLEOTIDE SEQUENCE [LARGE SCALE GENOMIC DNA]</scope>
    <source>
        <strain evidence="5 6">L21-Fru-AB</strain>
    </source>
</reference>